<gene>
    <name evidence="2" type="ORF">BDP27DRAFT_1312648</name>
</gene>
<dbReference type="Gene3D" id="3.80.10.10">
    <property type="entry name" value="Ribonuclease Inhibitor"/>
    <property type="match status" value="3"/>
</dbReference>
<dbReference type="GO" id="GO:0019005">
    <property type="term" value="C:SCF ubiquitin ligase complex"/>
    <property type="evidence" value="ECO:0007669"/>
    <property type="project" value="TreeGrafter"/>
</dbReference>
<feature type="domain" description="F-box/LRR-repeat protein 15-like leucin rich repeat" evidence="1">
    <location>
        <begin position="291"/>
        <end position="369"/>
    </location>
</feature>
<accession>A0A9P5Q7C4</accession>
<dbReference type="SUPFAM" id="SSF52047">
    <property type="entry name" value="RNI-like"/>
    <property type="match status" value="1"/>
</dbReference>
<dbReference type="AlphaFoldDB" id="A0A9P5Q7C4"/>
<reference evidence="2" key="1">
    <citation type="submission" date="2020-11" db="EMBL/GenBank/DDBJ databases">
        <authorList>
            <consortium name="DOE Joint Genome Institute"/>
            <person name="Ahrendt S."/>
            <person name="Riley R."/>
            <person name="Andreopoulos W."/>
            <person name="Labutti K."/>
            <person name="Pangilinan J."/>
            <person name="Ruiz-Duenas F.J."/>
            <person name="Barrasa J.M."/>
            <person name="Sanchez-Garcia M."/>
            <person name="Camarero S."/>
            <person name="Miyauchi S."/>
            <person name="Serrano A."/>
            <person name="Linde D."/>
            <person name="Babiker R."/>
            <person name="Drula E."/>
            <person name="Ayuso-Fernandez I."/>
            <person name="Pacheco R."/>
            <person name="Padilla G."/>
            <person name="Ferreira P."/>
            <person name="Barriuso J."/>
            <person name="Kellner H."/>
            <person name="Castanera R."/>
            <person name="Alfaro M."/>
            <person name="Ramirez L."/>
            <person name="Pisabarro A.G."/>
            <person name="Kuo A."/>
            <person name="Tritt A."/>
            <person name="Lipzen A."/>
            <person name="He G."/>
            <person name="Yan M."/>
            <person name="Ng V."/>
            <person name="Cullen D."/>
            <person name="Martin F."/>
            <person name="Rosso M.-N."/>
            <person name="Henrissat B."/>
            <person name="Hibbett D."/>
            <person name="Martinez A.T."/>
            <person name="Grigoriev I.V."/>
        </authorList>
    </citation>
    <scope>NUCLEOTIDE SEQUENCE</scope>
    <source>
        <strain evidence="2">AH 40177</strain>
    </source>
</reference>
<organism evidence="2 3">
    <name type="scientific">Rhodocollybia butyracea</name>
    <dbReference type="NCBI Taxonomy" id="206335"/>
    <lineage>
        <taxon>Eukaryota</taxon>
        <taxon>Fungi</taxon>
        <taxon>Dikarya</taxon>
        <taxon>Basidiomycota</taxon>
        <taxon>Agaricomycotina</taxon>
        <taxon>Agaricomycetes</taxon>
        <taxon>Agaricomycetidae</taxon>
        <taxon>Agaricales</taxon>
        <taxon>Marasmiineae</taxon>
        <taxon>Omphalotaceae</taxon>
        <taxon>Rhodocollybia</taxon>
    </lineage>
</organism>
<dbReference type="InterPro" id="IPR057207">
    <property type="entry name" value="FBXL15_LRR"/>
</dbReference>
<dbReference type="Proteomes" id="UP000772434">
    <property type="component" value="Unassembled WGS sequence"/>
</dbReference>
<feature type="domain" description="F-box/LRR-repeat protein 15-like leucin rich repeat" evidence="1">
    <location>
        <begin position="94"/>
        <end position="177"/>
    </location>
</feature>
<dbReference type="SMART" id="SM00367">
    <property type="entry name" value="LRR_CC"/>
    <property type="match status" value="10"/>
</dbReference>
<keyword evidence="3" id="KW-1185">Reference proteome</keyword>
<dbReference type="PANTHER" id="PTHR13318:SF190">
    <property type="entry name" value="PARTNER OF PAIRED, ISOFORM B"/>
    <property type="match status" value="1"/>
</dbReference>
<dbReference type="InterPro" id="IPR006553">
    <property type="entry name" value="Leu-rich_rpt_Cys-con_subtyp"/>
</dbReference>
<evidence type="ECO:0000313" key="2">
    <source>
        <dbReference type="EMBL" id="KAF9076823.1"/>
    </source>
</evidence>
<dbReference type="EMBL" id="JADNRY010000005">
    <property type="protein sequence ID" value="KAF9076823.1"/>
    <property type="molecule type" value="Genomic_DNA"/>
</dbReference>
<evidence type="ECO:0000259" key="1">
    <source>
        <dbReference type="Pfam" id="PF25372"/>
    </source>
</evidence>
<dbReference type="PANTHER" id="PTHR13318">
    <property type="entry name" value="PARTNER OF PAIRED, ISOFORM B-RELATED"/>
    <property type="match status" value="1"/>
</dbReference>
<dbReference type="InterPro" id="IPR032675">
    <property type="entry name" value="LRR_dom_sf"/>
</dbReference>
<proteinExistence type="predicted"/>
<dbReference type="Pfam" id="PF25372">
    <property type="entry name" value="DUF7885"/>
    <property type="match status" value="2"/>
</dbReference>
<dbReference type="InterPro" id="IPR001611">
    <property type="entry name" value="Leu-rich_rpt"/>
</dbReference>
<dbReference type="OrthoDB" id="10257471at2759"/>
<name>A0A9P5Q7C4_9AGAR</name>
<sequence>MRRLLGVESFYEDMISVVNRIPEEEEFRRVKNLSIHKPLASKVSEEELARVFENCPFLETVVLSALSDVVTDHAVILLAQNANNLHSLDLTNCEQITDVAILELTAKSLPLHSVKLNGIAGLTDPSISALAKASPRLAELELSGLPLLSPLSVRDIWSFSRKLRTLRLAQCSLLTDKAFPSPLDITQNDDEEKPLPPRPTTWLEQLPPLILRHTTDNLRILDLSSCRITDEGLAGIIAHAPKLQNLNISGCSELTDKALESICTLGGHLDVLILAHVTKISDQGVIQFARACNNLRVVDLAFCRNLTDMSVFELAGLASLRRLSLIRVHITDIAIFSLAEHAWTLERLYISYCDHVSLDAIHTLLKNLTRLQHLSATGIPSLKRKGVARFSDPPPAGVQWVNVDNLRKFLNKEDQRRRDAETRNIPFEARSDDKLDLY</sequence>
<protein>
    <recommendedName>
        <fullName evidence="1">F-box/LRR-repeat protein 15-like leucin rich repeat domain-containing protein</fullName>
    </recommendedName>
</protein>
<dbReference type="GO" id="GO:0031146">
    <property type="term" value="P:SCF-dependent proteasomal ubiquitin-dependent protein catabolic process"/>
    <property type="evidence" value="ECO:0007669"/>
    <property type="project" value="TreeGrafter"/>
</dbReference>
<comment type="caution">
    <text evidence="2">The sequence shown here is derived from an EMBL/GenBank/DDBJ whole genome shotgun (WGS) entry which is preliminary data.</text>
</comment>
<evidence type="ECO:0000313" key="3">
    <source>
        <dbReference type="Proteomes" id="UP000772434"/>
    </source>
</evidence>
<dbReference type="Pfam" id="PF13516">
    <property type="entry name" value="LRR_6"/>
    <property type="match status" value="2"/>
</dbReference>